<keyword evidence="6" id="KW-1185">Reference proteome</keyword>
<gene>
    <name evidence="5" type="ORF">BEMITA_LOCUS4261</name>
</gene>
<evidence type="ECO:0000259" key="4">
    <source>
        <dbReference type="PROSITE" id="PS50853"/>
    </source>
</evidence>
<feature type="compositionally biased region" description="Basic and acidic residues" evidence="1">
    <location>
        <begin position="346"/>
        <end position="359"/>
    </location>
</feature>
<proteinExistence type="predicted"/>
<dbReference type="EMBL" id="OU963863">
    <property type="protein sequence ID" value="CAH0384980.1"/>
    <property type="molecule type" value="Genomic_DNA"/>
</dbReference>
<keyword evidence="2" id="KW-0812">Transmembrane</keyword>
<accession>A0A9P0A6A4</accession>
<feature type="region of interest" description="Disordered" evidence="1">
    <location>
        <begin position="337"/>
        <end position="359"/>
    </location>
</feature>
<dbReference type="InterPro" id="IPR036116">
    <property type="entry name" value="FN3_sf"/>
</dbReference>
<dbReference type="SUPFAM" id="SSF49265">
    <property type="entry name" value="Fibronectin type III"/>
    <property type="match status" value="1"/>
</dbReference>
<dbReference type="SMART" id="SM00409">
    <property type="entry name" value="IG"/>
    <property type="match status" value="1"/>
</dbReference>
<dbReference type="SUPFAM" id="SSF48726">
    <property type="entry name" value="Immunoglobulin"/>
    <property type="match status" value="2"/>
</dbReference>
<dbReference type="InterPro" id="IPR013783">
    <property type="entry name" value="Ig-like_fold"/>
</dbReference>
<dbReference type="AlphaFoldDB" id="A0A9P0A6A4"/>
<dbReference type="InterPro" id="IPR007110">
    <property type="entry name" value="Ig-like_dom"/>
</dbReference>
<feature type="domain" description="Fibronectin type-III" evidence="4">
    <location>
        <begin position="199"/>
        <end position="293"/>
    </location>
</feature>
<evidence type="ECO:0000259" key="3">
    <source>
        <dbReference type="PROSITE" id="PS50835"/>
    </source>
</evidence>
<sequence length="429" mass="47190">MGAEDVPVVSLGLHRSLSSVDLREGIDVYLECNITANPNVYRVTWRHNDKPLFHNASAGVIIGNQTLVLQNITRHRAGLYTCVASNSEGDGVSNPLNLDVKFAPVCKAGQPTQYGSGRKEAARVICEVEANPAAVTFSWRLNNSTPLAPAPLTAADNQLRSVVAMAHQYGVLFCSAENEIGPQRQPCVFHVIPTDKPEPPTNCTVQNRTNDLLNVECSPGWDGGLPQFFVMEVVTHGTPERQLMVNMTSSSPVFSTSSLLPSFSYDVVLYAANSKGHSEPRVLRIEASKAQSTQRRTALLAGELELGPIIGILVGSLVTLIFLVCITTVLVRRRHMKKHSKMTDSSTKEDLNDSADSLDKNPDIIPHEGDCLDEDEKAFEMYRKRRSYPSHIGSNNCDTISVRKVEFCDEVHCQTLKPYPKQTVTATRF</sequence>
<reference evidence="5" key="1">
    <citation type="submission" date="2021-12" db="EMBL/GenBank/DDBJ databases">
        <authorList>
            <person name="King R."/>
        </authorList>
    </citation>
    <scope>NUCLEOTIDE SEQUENCE</scope>
</reference>
<evidence type="ECO:0000256" key="1">
    <source>
        <dbReference type="SAM" id="MobiDB-lite"/>
    </source>
</evidence>
<keyword evidence="2" id="KW-0472">Membrane</keyword>
<dbReference type="InterPro" id="IPR003598">
    <property type="entry name" value="Ig_sub2"/>
</dbReference>
<dbReference type="Proteomes" id="UP001152759">
    <property type="component" value="Chromosome 2"/>
</dbReference>
<evidence type="ECO:0008006" key="7">
    <source>
        <dbReference type="Google" id="ProtNLM"/>
    </source>
</evidence>
<organism evidence="5 6">
    <name type="scientific">Bemisia tabaci</name>
    <name type="common">Sweetpotato whitefly</name>
    <name type="synonym">Aleurodes tabaci</name>
    <dbReference type="NCBI Taxonomy" id="7038"/>
    <lineage>
        <taxon>Eukaryota</taxon>
        <taxon>Metazoa</taxon>
        <taxon>Ecdysozoa</taxon>
        <taxon>Arthropoda</taxon>
        <taxon>Hexapoda</taxon>
        <taxon>Insecta</taxon>
        <taxon>Pterygota</taxon>
        <taxon>Neoptera</taxon>
        <taxon>Paraneoptera</taxon>
        <taxon>Hemiptera</taxon>
        <taxon>Sternorrhyncha</taxon>
        <taxon>Aleyrodoidea</taxon>
        <taxon>Aleyrodidae</taxon>
        <taxon>Aleyrodinae</taxon>
        <taxon>Bemisia</taxon>
    </lineage>
</organism>
<dbReference type="SMART" id="SM00408">
    <property type="entry name" value="IGc2"/>
    <property type="match status" value="1"/>
</dbReference>
<evidence type="ECO:0000313" key="6">
    <source>
        <dbReference type="Proteomes" id="UP001152759"/>
    </source>
</evidence>
<dbReference type="Gene3D" id="2.60.40.10">
    <property type="entry name" value="Immunoglobulins"/>
    <property type="match status" value="3"/>
</dbReference>
<dbReference type="InterPro" id="IPR036179">
    <property type="entry name" value="Ig-like_dom_sf"/>
</dbReference>
<dbReference type="InterPro" id="IPR003599">
    <property type="entry name" value="Ig_sub"/>
</dbReference>
<evidence type="ECO:0000256" key="2">
    <source>
        <dbReference type="SAM" id="Phobius"/>
    </source>
</evidence>
<keyword evidence="2" id="KW-1133">Transmembrane helix</keyword>
<dbReference type="Pfam" id="PF13927">
    <property type="entry name" value="Ig_3"/>
    <property type="match status" value="1"/>
</dbReference>
<dbReference type="InterPro" id="IPR003961">
    <property type="entry name" value="FN3_dom"/>
</dbReference>
<dbReference type="PANTHER" id="PTHR23278:SF2">
    <property type="entry name" value="SIDESTEP V, ISOFORM B"/>
    <property type="match status" value="1"/>
</dbReference>
<feature type="transmembrane region" description="Helical" evidence="2">
    <location>
        <begin position="309"/>
        <end position="331"/>
    </location>
</feature>
<dbReference type="PROSITE" id="PS50853">
    <property type="entry name" value="FN3"/>
    <property type="match status" value="1"/>
</dbReference>
<dbReference type="PROSITE" id="PS50835">
    <property type="entry name" value="IG_LIKE"/>
    <property type="match status" value="1"/>
</dbReference>
<dbReference type="PANTHER" id="PTHR23278">
    <property type="entry name" value="SIDESTEP PROTEIN"/>
    <property type="match status" value="1"/>
</dbReference>
<name>A0A9P0A6A4_BEMTA</name>
<evidence type="ECO:0000313" key="5">
    <source>
        <dbReference type="EMBL" id="CAH0384980.1"/>
    </source>
</evidence>
<protein>
    <recommendedName>
        <fullName evidence="7">Nephrin</fullName>
    </recommendedName>
</protein>
<feature type="domain" description="Ig-like" evidence="3">
    <location>
        <begin position="7"/>
        <end position="99"/>
    </location>
</feature>